<keyword evidence="1" id="KW-0238">DNA-binding</keyword>
<dbReference type="PANTHER" id="PTHR46691">
    <property type="entry name" value="HIGH MOBILITY GROUP B PROTEIN 9"/>
    <property type="match status" value="1"/>
</dbReference>
<keyword evidence="5" id="KW-1185">Reference proteome</keyword>
<name>A0AAV6W3Z0_9LAMI</name>
<dbReference type="InterPro" id="IPR045303">
    <property type="entry name" value="ARID_HMGB9-like"/>
</dbReference>
<protein>
    <recommendedName>
        <fullName evidence="6">High mobility group B protein 10</fullName>
    </recommendedName>
</protein>
<feature type="domain" description="HMG box" evidence="2">
    <location>
        <begin position="232"/>
        <end position="299"/>
    </location>
</feature>
<dbReference type="PROSITE" id="PS51011">
    <property type="entry name" value="ARID"/>
    <property type="match status" value="1"/>
</dbReference>
<comment type="caution">
    <text evidence="4">The sequence shown here is derived from an EMBL/GenBank/DDBJ whole genome shotgun (WGS) entry which is preliminary data.</text>
</comment>
<dbReference type="InterPro" id="IPR001606">
    <property type="entry name" value="ARID_dom"/>
</dbReference>
<proteinExistence type="predicted"/>
<dbReference type="AlphaFoldDB" id="A0AAV6W3Z0"/>
<accession>A0AAV6W3Z0</accession>
<reference evidence="4" key="1">
    <citation type="submission" date="2019-10" db="EMBL/GenBank/DDBJ databases">
        <authorList>
            <person name="Zhang R."/>
            <person name="Pan Y."/>
            <person name="Wang J."/>
            <person name="Ma R."/>
            <person name="Yu S."/>
        </authorList>
    </citation>
    <scope>NUCLEOTIDE SEQUENCE</scope>
    <source>
        <strain evidence="4">LA-IB0</strain>
        <tissue evidence="4">Leaf</tissue>
    </source>
</reference>
<gene>
    <name evidence="4" type="ORF">BUALT_Bualt18G0080000</name>
</gene>
<evidence type="ECO:0000259" key="2">
    <source>
        <dbReference type="PROSITE" id="PS50118"/>
    </source>
</evidence>
<evidence type="ECO:0000259" key="3">
    <source>
        <dbReference type="PROSITE" id="PS51011"/>
    </source>
</evidence>
<feature type="domain" description="ARID" evidence="3">
    <location>
        <begin position="28"/>
        <end position="119"/>
    </location>
</feature>
<dbReference type="InterPro" id="IPR009071">
    <property type="entry name" value="HMG_box_dom"/>
</dbReference>
<dbReference type="InterPro" id="IPR036910">
    <property type="entry name" value="HMG_box_dom_sf"/>
</dbReference>
<dbReference type="SUPFAM" id="SSF47095">
    <property type="entry name" value="HMG-box"/>
    <property type="match status" value="1"/>
</dbReference>
<dbReference type="GO" id="GO:0003677">
    <property type="term" value="F:DNA binding"/>
    <property type="evidence" value="ECO:0007669"/>
    <property type="project" value="UniProtKB-UniRule"/>
</dbReference>
<dbReference type="Pfam" id="PF01388">
    <property type="entry name" value="ARID"/>
    <property type="match status" value="1"/>
</dbReference>
<organism evidence="4 5">
    <name type="scientific">Buddleja alternifolia</name>
    <dbReference type="NCBI Taxonomy" id="168488"/>
    <lineage>
        <taxon>Eukaryota</taxon>
        <taxon>Viridiplantae</taxon>
        <taxon>Streptophyta</taxon>
        <taxon>Embryophyta</taxon>
        <taxon>Tracheophyta</taxon>
        <taxon>Spermatophyta</taxon>
        <taxon>Magnoliopsida</taxon>
        <taxon>eudicotyledons</taxon>
        <taxon>Gunneridae</taxon>
        <taxon>Pentapetalae</taxon>
        <taxon>asterids</taxon>
        <taxon>lamiids</taxon>
        <taxon>Lamiales</taxon>
        <taxon>Scrophulariaceae</taxon>
        <taxon>Buddlejeae</taxon>
        <taxon>Buddleja</taxon>
    </lineage>
</organism>
<dbReference type="Proteomes" id="UP000826271">
    <property type="component" value="Unassembled WGS sequence"/>
</dbReference>
<sequence>MSIDPLNEKLITKYSSYPKPEAEYQQIIQNPDVFMLKLQSFHLFYGTRFRIPTLGGNQLDLHRLFLEVTSRGGIEKVIRDRRWKEVTGAFNFPSTITSASFVLRRYYLSLLYHFEQVYYFRKEEPCISVAVDEASGIANGSTLPHAVDDGAASDQLAVSPNLEDGSFVTGTIDGKFDYGYLVTVNLGAEEFKGVLYHTPEEPKASQSLTIFGDTSHHIRKKHQVALRDPSRPKRNRSGYTFFFAEQYHRLRPSYHGQERTISKKIGQLWSRLTEAEKQVYQEKGLVDKERYKAEMLEYKSSHHMEPQ</sequence>
<dbReference type="PANTHER" id="PTHR46691:SF6">
    <property type="entry name" value="HIGH MOBILITY GROUP B PROTEIN 10-RELATED"/>
    <property type="match status" value="1"/>
</dbReference>
<dbReference type="EMBL" id="WHWC01000018">
    <property type="protein sequence ID" value="KAG8365203.1"/>
    <property type="molecule type" value="Genomic_DNA"/>
</dbReference>
<dbReference type="InterPro" id="IPR036431">
    <property type="entry name" value="ARID_dom_sf"/>
</dbReference>
<evidence type="ECO:0000256" key="1">
    <source>
        <dbReference type="PROSITE-ProRule" id="PRU00267"/>
    </source>
</evidence>
<evidence type="ECO:0000313" key="5">
    <source>
        <dbReference type="Proteomes" id="UP000826271"/>
    </source>
</evidence>
<keyword evidence="1" id="KW-0539">Nucleus</keyword>
<dbReference type="SUPFAM" id="SSF46774">
    <property type="entry name" value="ARID-like"/>
    <property type="match status" value="1"/>
</dbReference>
<dbReference type="Pfam" id="PF00505">
    <property type="entry name" value="HMG_box"/>
    <property type="match status" value="1"/>
</dbReference>
<feature type="DNA-binding region" description="HMG box" evidence="1">
    <location>
        <begin position="232"/>
        <end position="299"/>
    </location>
</feature>
<dbReference type="SMART" id="SM00501">
    <property type="entry name" value="BRIGHT"/>
    <property type="match status" value="1"/>
</dbReference>
<dbReference type="CDD" id="cd16872">
    <property type="entry name" value="ARID_HMGB9-like"/>
    <property type="match status" value="1"/>
</dbReference>
<dbReference type="SMART" id="SM00398">
    <property type="entry name" value="HMG"/>
    <property type="match status" value="1"/>
</dbReference>
<dbReference type="SMART" id="SM01014">
    <property type="entry name" value="ARID"/>
    <property type="match status" value="1"/>
</dbReference>
<dbReference type="CDD" id="cd22009">
    <property type="entry name" value="HMG-box_AtHMGB9-like"/>
    <property type="match status" value="1"/>
</dbReference>
<dbReference type="PROSITE" id="PS50118">
    <property type="entry name" value="HMG_BOX_2"/>
    <property type="match status" value="1"/>
</dbReference>
<evidence type="ECO:0000313" key="4">
    <source>
        <dbReference type="EMBL" id="KAG8365203.1"/>
    </source>
</evidence>
<dbReference type="Gene3D" id="1.10.30.10">
    <property type="entry name" value="High mobility group box domain"/>
    <property type="match status" value="1"/>
</dbReference>
<dbReference type="Gene3D" id="1.10.150.60">
    <property type="entry name" value="ARID DNA-binding domain"/>
    <property type="match status" value="1"/>
</dbReference>
<evidence type="ECO:0008006" key="6">
    <source>
        <dbReference type="Google" id="ProtNLM"/>
    </source>
</evidence>
<dbReference type="GO" id="GO:0005634">
    <property type="term" value="C:nucleus"/>
    <property type="evidence" value="ECO:0007669"/>
    <property type="project" value="UniProtKB-UniRule"/>
</dbReference>